<evidence type="ECO:0000259" key="1">
    <source>
        <dbReference type="PROSITE" id="PS50994"/>
    </source>
</evidence>
<dbReference type="STRING" id="1000565.METUNv1_01790"/>
<dbReference type="Pfam" id="PF09299">
    <property type="entry name" value="Mu-transpos_C"/>
    <property type="match status" value="1"/>
</dbReference>
<dbReference type="InterPro" id="IPR012337">
    <property type="entry name" value="RNaseH-like_sf"/>
</dbReference>
<dbReference type="Gene3D" id="2.30.30.130">
    <property type="entry name" value="Transposase, Mu, C-terminal"/>
    <property type="match status" value="1"/>
</dbReference>
<keyword evidence="4" id="KW-1185">Reference proteome</keyword>
<dbReference type="eggNOG" id="COG2801">
    <property type="taxonomic scope" value="Bacteria"/>
</dbReference>
<dbReference type="Proteomes" id="UP000005019">
    <property type="component" value="Unassembled WGS sequence"/>
</dbReference>
<dbReference type="Gene3D" id="3.30.420.10">
    <property type="entry name" value="Ribonuclease H-like superfamily/Ribonuclease H"/>
    <property type="match status" value="1"/>
</dbReference>
<dbReference type="InterPro" id="IPR001584">
    <property type="entry name" value="Integrase_cat-core"/>
</dbReference>
<feature type="domain" description="Integrase catalytic" evidence="1">
    <location>
        <begin position="268"/>
        <end position="391"/>
    </location>
</feature>
<dbReference type="InterPro" id="IPR009061">
    <property type="entry name" value="DNA-bd_dom_put_sf"/>
</dbReference>
<dbReference type="InterPro" id="IPR009004">
    <property type="entry name" value="Transposase_Mu_C"/>
</dbReference>
<dbReference type="EMBL" id="AFHG01000044">
    <property type="protein sequence ID" value="EGK72012.1"/>
    <property type="molecule type" value="Genomic_DNA"/>
</dbReference>
<protein>
    <submittedName>
        <fullName evidence="3">Transposase</fullName>
    </submittedName>
</protein>
<gene>
    <name evidence="3" type="ORF">METUNv1_01790</name>
</gene>
<dbReference type="OrthoDB" id="5676324at2"/>
<dbReference type="GO" id="GO:0003677">
    <property type="term" value="F:DNA binding"/>
    <property type="evidence" value="ECO:0007669"/>
    <property type="project" value="InterPro"/>
</dbReference>
<sequence>MKAVTVKDLVDALGVSKQAVLARAQREGWLFEEQAVRGGRQRLYSLESIPEPVRRLVVAGRLQAVEPRLCTTASAVTPSAGTPVPAAFSSEVTVTAPADLTDTQRAARDARAAVLAAIRRLQADASCTQEAAMTALLTHARAGRLDAVIDKMLRSARDSRGRKGDAYPSVRTLKRWLSVRTASELAPKLPAADMRVPAWAADFMAEYRKPQKPCVTDAYALFAARWPGVSIHQVRRFLEKVGAVEQNRGRMLPRELKALRPFVRRDTSKLLPGDVYTADGHTFDAEIEHPDHGRPFRPEVTAIVDVATRRMVGWSIGLAESTWAVLDAQRHAFTTCGICSIFYVDNGGGYANAFQADEVLGMAARIGYEIRNSLPYNSQARGLMERSHQSVWVTAARSLPTYMGSGMDREARQKVFRITRAAMKAGGRSELLMAFRDFVAFAEAQAAAYNARPHSALPRIVDTVTGRRRHMSPLEAWQAARDEGWLPVMPEPEQAADMFRPYKLAVVRRGEVQLHNHRYFSAELDALDLHGEKVRVGYDIHDPSSVVIRDMDGRYICTAELDGNKRGYFPQSVIEQARDKRAAGRERRLQDKLEEVRAERDAGRVLEHSAGTGLYDPLLDIPAVRIPDAIESPVQLEDDTASRAPEVVQLPGTESRPRFGPDDDADQYRWLYRHPHAWDALDAEWLLGFVESSMYEALLPRLAYQGVAWTAEMEERAQRALQGGASAPEQGFEVAAG</sequence>
<dbReference type="GO" id="GO:0015074">
    <property type="term" value="P:DNA integration"/>
    <property type="evidence" value="ECO:0007669"/>
    <property type="project" value="InterPro"/>
</dbReference>
<dbReference type="PROSITE" id="PS50994">
    <property type="entry name" value="INTEGRASE"/>
    <property type="match status" value="1"/>
</dbReference>
<dbReference type="InterPro" id="IPR003314">
    <property type="entry name" value="Mu-type_HTH"/>
</dbReference>
<dbReference type="RefSeq" id="WP_008060884.1">
    <property type="nucleotide sequence ID" value="NZ_AFHG01000044.1"/>
</dbReference>
<dbReference type="InterPro" id="IPR036397">
    <property type="entry name" value="RNaseH_sf"/>
</dbReference>
<dbReference type="InterPro" id="IPR015378">
    <property type="entry name" value="Transposase-like_Mu_C"/>
</dbReference>
<dbReference type="AlphaFoldDB" id="F5RBZ5"/>
<dbReference type="PROSITE" id="PS51702">
    <property type="entry name" value="HTH_MU"/>
    <property type="match status" value="1"/>
</dbReference>
<dbReference type="SUPFAM" id="SSF50610">
    <property type="entry name" value="mu transposase, C-terminal domain"/>
    <property type="match status" value="1"/>
</dbReference>
<reference evidence="3 4" key="1">
    <citation type="journal article" date="2011" name="J. Bacteriol.">
        <title>Genome sequence of Methyloversatilis universalis FAM5T, a methylotrophic representative of the order Rhodocyclales.</title>
        <authorList>
            <person name="Kittichotirat W."/>
            <person name="Good N.M."/>
            <person name="Hall R."/>
            <person name="Bringel F."/>
            <person name="Lajus A."/>
            <person name="Medigue C."/>
            <person name="Smalley N.E."/>
            <person name="Beck D."/>
            <person name="Bumgarner R."/>
            <person name="Vuilleumier S."/>
            <person name="Kalyuzhnaya M.G."/>
        </authorList>
    </citation>
    <scope>NUCLEOTIDE SEQUENCE [LARGE SCALE GENOMIC DNA]</scope>
    <source>
        <strain evidence="4">ATCC BAA-1314 / JCM 13912 / FAM5</strain>
    </source>
</reference>
<comment type="caution">
    <text evidence="3">The sequence shown here is derived from an EMBL/GenBank/DDBJ whole genome shotgun (WGS) entry which is preliminary data.</text>
</comment>
<organism evidence="3 4">
    <name type="scientific">Methyloversatilis universalis (strain ATCC BAA-1314 / DSM 25237 / JCM 13912 / CCUG 52030 / FAM5)</name>
    <dbReference type="NCBI Taxonomy" id="1000565"/>
    <lineage>
        <taxon>Bacteria</taxon>
        <taxon>Pseudomonadati</taxon>
        <taxon>Pseudomonadota</taxon>
        <taxon>Betaproteobacteria</taxon>
        <taxon>Nitrosomonadales</taxon>
        <taxon>Sterolibacteriaceae</taxon>
        <taxon>Methyloversatilis</taxon>
    </lineage>
</organism>
<proteinExistence type="predicted"/>
<feature type="domain" description="HTH Mu-type" evidence="2">
    <location>
        <begin position="1"/>
        <end position="65"/>
    </location>
</feature>
<dbReference type="SUPFAM" id="SSF46955">
    <property type="entry name" value="Putative DNA-binding domain"/>
    <property type="match status" value="1"/>
</dbReference>
<accession>F5RBZ5</accession>
<evidence type="ECO:0000259" key="2">
    <source>
        <dbReference type="PROSITE" id="PS51702"/>
    </source>
</evidence>
<name>F5RBZ5_METUF</name>
<evidence type="ECO:0000313" key="4">
    <source>
        <dbReference type="Proteomes" id="UP000005019"/>
    </source>
</evidence>
<dbReference type="SUPFAM" id="SSF53098">
    <property type="entry name" value="Ribonuclease H-like"/>
    <property type="match status" value="1"/>
</dbReference>
<evidence type="ECO:0000313" key="3">
    <source>
        <dbReference type="EMBL" id="EGK72012.1"/>
    </source>
</evidence>